<evidence type="ECO:0000256" key="8">
    <source>
        <dbReference type="HAMAP-Rule" id="MF_00376"/>
    </source>
</evidence>
<evidence type="ECO:0000256" key="9">
    <source>
        <dbReference type="NCBIfam" id="TIGR00152"/>
    </source>
</evidence>
<dbReference type="GO" id="GO:0005524">
    <property type="term" value="F:ATP binding"/>
    <property type="evidence" value="ECO:0007669"/>
    <property type="project" value="UniProtKB-UniRule"/>
</dbReference>
<reference evidence="10 11" key="1">
    <citation type="journal article" date="2015" name="Genome Announc.">
        <title>Expanding the biotechnology potential of lactobacilli through comparative genomics of 213 strains and associated genera.</title>
        <authorList>
            <person name="Sun Z."/>
            <person name="Harris H.M."/>
            <person name="McCann A."/>
            <person name="Guo C."/>
            <person name="Argimon S."/>
            <person name="Zhang W."/>
            <person name="Yang X."/>
            <person name="Jeffery I.B."/>
            <person name="Cooney J.C."/>
            <person name="Kagawa T.F."/>
            <person name="Liu W."/>
            <person name="Song Y."/>
            <person name="Salvetti E."/>
            <person name="Wrobel A."/>
            <person name="Rasinkangas P."/>
            <person name="Parkhill J."/>
            <person name="Rea M.C."/>
            <person name="O'Sullivan O."/>
            <person name="Ritari J."/>
            <person name="Douillard F.P."/>
            <person name="Paul Ross R."/>
            <person name="Yang R."/>
            <person name="Briner A.E."/>
            <person name="Felis G.E."/>
            <person name="de Vos W.M."/>
            <person name="Barrangou R."/>
            <person name="Klaenhammer T.R."/>
            <person name="Caufield P.W."/>
            <person name="Cui Y."/>
            <person name="Zhang H."/>
            <person name="O'Toole P.W."/>
        </authorList>
    </citation>
    <scope>NUCLEOTIDE SEQUENCE [LARGE SCALE GENOMIC DNA]</scope>
    <source>
        <strain evidence="10 11">DSM 13145</strain>
    </source>
</reference>
<comment type="function">
    <text evidence="8">Catalyzes the phosphorylation of the 3'-hydroxyl group of dephosphocoenzyme A to form coenzyme A.</text>
</comment>
<dbReference type="PANTHER" id="PTHR10695">
    <property type="entry name" value="DEPHOSPHO-COA KINASE-RELATED"/>
    <property type="match status" value="1"/>
</dbReference>
<dbReference type="InterPro" id="IPR027417">
    <property type="entry name" value="P-loop_NTPase"/>
</dbReference>
<keyword evidence="7 8" id="KW-0173">Coenzyme A biosynthesis</keyword>
<dbReference type="EMBL" id="AZER01000016">
    <property type="protein sequence ID" value="KRL27410.1"/>
    <property type="molecule type" value="Genomic_DNA"/>
</dbReference>
<dbReference type="UniPathway" id="UPA00241">
    <property type="reaction ID" value="UER00356"/>
</dbReference>
<evidence type="ECO:0000256" key="2">
    <source>
        <dbReference type="ARBA" id="ARBA00022490"/>
    </source>
</evidence>
<dbReference type="GO" id="GO:0015937">
    <property type="term" value="P:coenzyme A biosynthetic process"/>
    <property type="evidence" value="ECO:0007669"/>
    <property type="project" value="UniProtKB-UniRule"/>
</dbReference>
<dbReference type="CDD" id="cd02022">
    <property type="entry name" value="DPCK"/>
    <property type="match status" value="1"/>
</dbReference>
<dbReference type="Pfam" id="PF01121">
    <property type="entry name" value="CoaE"/>
    <property type="match status" value="1"/>
</dbReference>
<evidence type="ECO:0000256" key="7">
    <source>
        <dbReference type="ARBA" id="ARBA00022993"/>
    </source>
</evidence>
<dbReference type="OrthoDB" id="9812943at2"/>
<dbReference type="GO" id="GO:0005737">
    <property type="term" value="C:cytoplasm"/>
    <property type="evidence" value="ECO:0007669"/>
    <property type="project" value="UniProtKB-SubCell"/>
</dbReference>
<keyword evidence="5 8" id="KW-0418">Kinase</keyword>
<dbReference type="NCBIfam" id="TIGR00152">
    <property type="entry name" value="dephospho-CoA kinase"/>
    <property type="match status" value="1"/>
</dbReference>
<dbReference type="Gene3D" id="3.40.50.300">
    <property type="entry name" value="P-loop containing nucleotide triphosphate hydrolases"/>
    <property type="match status" value="1"/>
</dbReference>
<protein>
    <recommendedName>
        <fullName evidence="8 9">Dephospho-CoA kinase</fullName>
        <ecNumber evidence="8 9">2.7.1.24</ecNumber>
    </recommendedName>
    <alternativeName>
        <fullName evidence="8">Dephosphocoenzyme A kinase</fullName>
    </alternativeName>
</protein>
<dbReference type="InterPro" id="IPR001977">
    <property type="entry name" value="Depp_CoAkinase"/>
</dbReference>
<proteinExistence type="inferred from homology"/>
<evidence type="ECO:0000256" key="6">
    <source>
        <dbReference type="ARBA" id="ARBA00022840"/>
    </source>
</evidence>
<evidence type="ECO:0000256" key="3">
    <source>
        <dbReference type="ARBA" id="ARBA00022679"/>
    </source>
</evidence>
<comment type="pathway">
    <text evidence="8">Cofactor biosynthesis; coenzyme A biosynthesis; CoA from (R)-pantothenate: step 5/5.</text>
</comment>
<keyword evidence="2 8" id="KW-0963">Cytoplasm</keyword>
<dbReference type="SUPFAM" id="SSF52540">
    <property type="entry name" value="P-loop containing nucleoside triphosphate hydrolases"/>
    <property type="match status" value="1"/>
</dbReference>
<dbReference type="FunFam" id="3.40.50.300:FF:000991">
    <property type="entry name" value="Dephospho-CoA kinase"/>
    <property type="match status" value="1"/>
</dbReference>
<keyword evidence="4 8" id="KW-0547">Nucleotide-binding</keyword>
<dbReference type="RefSeq" id="WP_057751771.1">
    <property type="nucleotide sequence ID" value="NZ_AZER01000016.1"/>
</dbReference>
<comment type="similarity">
    <text evidence="1 8">Belongs to the CoaE family.</text>
</comment>
<dbReference type="AlphaFoldDB" id="A0A0R1PB88"/>
<dbReference type="EC" id="2.7.1.24" evidence="8 9"/>
<keyword evidence="6 8" id="KW-0067">ATP-binding</keyword>
<feature type="binding site" evidence="8">
    <location>
        <begin position="12"/>
        <end position="17"/>
    </location>
    <ligand>
        <name>ATP</name>
        <dbReference type="ChEBI" id="CHEBI:30616"/>
    </ligand>
</feature>
<dbReference type="STRING" id="1423746.FD27_GL001170"/>
<gene>
    <name evidence="8" type="primary">coaE</name>
    <name evidence="10" type="ORF">FD27_GL001170</name>
</gene>
<comment type="caution">
    <text evidence="10">The sequence shown here is derived from an EMBL/GenBank/DDBJ whole genome shotgun (WGS) entry which is preliminary data.</text>
</comment>
<comment type="catalytic activity">
    <reaction evidence="8">
        <text>3'-dephospho-CoA + ATP = ADP + CoA + H(+)</text>
        <dbReference type="Rhea" id="RHEA:18245"/>
        <dbReference type="ChEBI" id="CHEBI:15378"/>
        <dbReference type="ChEBI" id="CHEBI:30616"/>
        <dbReference type="ChEBI" id="CHEBI:57287"/>
        <dbReference type="ChEBI" id="CHEBI:57328"/>
        <dbReference type="ChEBI" id="CHEBI:456216"/>
        <dbReference type="EC" id="2.7.1.24"/>
    </reaction>
</comment>
<accession>A0A0R1PB88</accession>
<evidence type="ECO:0000256" key="4">
    <source>
        <dbReference type="ARBA" id="ARBA00022741"/>
    </source>
</evidence>
<organism evidence="10 11">
    <name type="scientific">Limosilactobacillus frumenti DSM 13145</name>
    <dbReference type="NCBI Taxonomy" id="1423746"/>
    <lineage>
        <taxon>Bacteria</taxon>
        <taxon>Bacillati</taxon>
        <taxon>Bacillota</taxon>
        <taxon>Bacilli</taxon>
        <taxon>Lactobacillales</taxon>
        <taxon>Lactobacillaceae</taxon>
        <taxon>Limosilactobacillus</taxon>
    </lineage>
</organism>
<evidence type="ECO:0000256" key="1">
    <source>
        <dbReference type="ARBA" id="ARBA00009018"/>
    </source>
</evidence>
<name>A0A0R1PB88_9LACO</name>
<dbReference type="HAMAP" id="MF_00376">
    <property type="entry name" value="Dephospho_CoA_kinase"/>
    <property type="match status" value="1"/>
</dbReference>
<dbReference type="PATRIC" id="fig|1423746.3.peg.1191"/>
<evidence type="ECO:0000256" key="5">
    <source>
        <dbReference type="ARBA" id="ARBA00022777"/>
    </source>
</evidence>
<dbReference type="PANTHER" id="PTHR10695:SF46">
    <property type="entry name" value="BIFUNCTIONAL COENZYME A SYNTHASE-RELATED"/>
    <property type="match status" value="1"/>
</dbReference>
<comment type="subcellular location">
    <subcellularLocation>
        <location evidence="8">Cytoplasm</location>
    </subcellularLocation>
</comment>
<evidence type="ECO:0000313" key="11">
    <source>
        <dbReference type="Proteomes" id="UP000051445"/>
    </source>
</evidence>
<keyword evidence="3 8" id="KW-0808">Transferase</keyword>
<dbReference type="GO" id="GO:0004140">
    <property type="term" value="F:dephospho-CoA kinase activity"/>
    <property type="evidence" value="ECO:0007669"/>
    <property type="project" value="UniProtKB-UniRule"/>
</dbReference>
<dbReference type="Proteomes" id="UP000051445">
    <property type="component" value="Unassembled WGS sequence"/>
</dbReference>
<dbReference type="PROSITE" id="PS51219">
    <property type="entry name" value="DPCK"/>
    <property type="match status" value="1"/>
</dbReference>
<evidence type="ECO:0000313" key="10">
    <source>
        <dbReference type="EMBL" id="KRL27410.1"/>
    </source>
</evidence>
<sequence length="199" mass="22585">MTRVIGLTGGIASGKSTVSRMLATAGLPIVDADQVVRTLQQPSSQGLQALEQAFGRNIITATGELDRSALGQLVFNDDQQRNKLNRIMQPMVWNEIWQEVDQFRKQGIPWVVLDVPLLIEEHYDRDCDLVIVVAVDRAIQRQRLMDRNHLTVDQAEARIVSQMSLEEKKRHADIVIDNNGNLQKLRQQVEAVLKRLKEQ</sequence>
<keyword evidence="11" id="KW-1185">Reference proteome</keyword>